<keyword evidence="11" id="KW-1015">Disulfide bond</keyword>
<dbReference type="GO" id="GO:0005576">
    <property type="term" value="C:extracellular region"/>
    <property type="evidence" value="ECO:0007669"/>
    <property type="project" value="UniProtKB-SubCell"/>
</dbReference>
<feature type="signal peptide" evidence="13">
    <location>
        <begin position="1"/>
        <end position="19"/>
    </location>
</feature>
<dbReference type="Gene3D" id="1.20.90.10">
    <property type="entry name" value="Phospholipase A2 domain"/>
    <property type="match status" value="1"/>
</dbReference>
<keyword evidence="7" id="KW-0378">Hydrolase</keyword>
<keyword evidence="6" id="KW-0479">Metal-binding</keyword>
<evidence type="ECO:0000256" key="1">
    <source>
        <dbReference type="ARBA" id="ARBA00001913"/>
    </source>
</evidence>
<evidence type="ECO:0000256" key="6">
    <source>
        <dbReference type="ARBA" id="ARBA00022723"/>
    </source>
</evidence>
<evidence type="ECO:0000259" key="14">
    <source>
        <dbReference type="Pfam" id="PF05826"/>
    </source>
</evidence>
<evidence type="ECO:0000256" key="4">
    <source>
        <dbReference type="ARBA" id="ARBA00021721"/>
    </source>
</evidence>
<dbReference type="Proteomes" id="UP001159042">
    <property type="component" value="Unassembled WGS sequence"/>
</dbReference>
<dbReference type="GO" id="GO:0006644">
    <property type="term" value="P:phospholipid metabolic process"/>
    <property type="evidence" value="ECO:0007669"/>
    <property type="project" value="InterPro"/>
</dbReference>
<reference evidence="15 16" key="1">
    <citation type="journal article" date="2023" name="Insect Mol. Biol.">
        <title>Genome sequencing provides insights into the evolution of gene families encoding plant cell wall-degrading enzymes in longhorned beetles.</title>
        <authorList>
            <person name="Shin N.R."/>
            <person name="Okamura Y."/>
            <person name="Kirsch R."/>
            <person name="Pauchet Y."/>
        </authorList>
    </citation>
    <scope>NUCLEOTIDE SEQUENCE [LARGE SCALE GENOMIC DNA]</scope>
    <source>
        <strain evidence="15">EAD_L_NR</strain>
    </source>
</reference>
<dbReference type="InterPro" id="IPR036444">
    <property type="entry name" value="PLipase_A2_dom_sf"/>
</dbReference>
<dbReference type="EC" id="3.1.1.4" evidence="3"/>
<sequence length="186" mass="21733">MNLLLLVTAPFLILNSALGVQIIWDNSVDFDFNDFDALSRNEEVQMPNRFFIYPGTKWCGAGNIAENDNDFGTHRDTDKCCRNHDFCPDIIEGYQTKYNLTNPSFYTRLNCDCDQQFYQCLKTVSTAVSSQVGHLYFTVLGTECYKDEYPINGCEKYTYFPRKKCLEYTYDKTKDKVHQWFDVPNF</sequence>
<protein>
    <recommendedName>
        <fullName evidence="4">Phospholipase A2</fullName>
        <ecNumber evidence="3">3.1.1.4</ecNumber>
    </recommendedName>
    <alternativeName>
        <fullName evidence="12">Phosphatidylcholine 2-acylhydrolase</fullName>
    </alternativeName>
</protein>
<name>A0AAV8V9Z2_9CUCU</name>
<evidence type="ECO:0000313" key="15">
    <source>
        <dbReference type="EMBL" id="KAJ8910827.1"/>
    </source>
</evidence>
<dbReference type="GO" id="GO:0046872">
    <property type="term" value="F:metal ion binding"/>
    <property type="evidence" value="ECO:0007669"/>
    <property type="project" value="UniProtKB-KW"/>
</dbReference>
<evidence type="ECO:0000256" key="7">
    <source>
        <dbReference type="ARBA" id="ARBA00022801"/>
    </source>
</evidence>
<accession>A0AAV8V9Z2</accession>
<evidence type="ECO:0000256" key="12">
    <source>
        <dbReference type="ARBA" id="ARBA00029903"/>
    </source>
</evidence>
<keyword evidence="8" id="KW-0106">Calcium</keyword>
<dbReference type="CDD" id="cd04704">
    <property type="entry name" value="PLA2_bee_venom_like"/>
    <property type="match status" value="1"/>
</dbReference>
<feature type="domain" description="Phospholipase A2-like central" evidence="14">
    <location>
        <begin position="52"/>
        <end position="147"/>
    </location>
</feature>
<keyword evidence="5" id="KW-0964">Secreted</keyword>
<gene>
    <name evidence="15" type="ORF">NQ315_015562</name>
</gene>
<evidence type="ECO:0000256" key="10">
    <source>
        <dbReference type="ARBA" id="ARBA00023098"/>
    </source>
</evidence>
<comment type="subcellular location">
    <subcellularLocation>
        <location evidence="2">Secreted</location>
    </subcellularLocation>
</comment>
<comment type="caution">
    <text evidence="15">The sequence shown here is derived from an EMBL/GenBank/DDBJ whole genome shotgun (WGS) entry which is preliminary data.</text>
</comment>
<evidence type="ECO:0000256" key="5">
    <source>
        <dbReference type="ARBA" id="ARBA00022525"/>
    </source>
</evidence>
<dbReference type="AlphaFoldDB" id="A0AAV8V9Z2"/>
<dbReference type="InterPro" id="IPR033113">
    <property type="entry name" value="PLA2_histidine"/>
</dbReference>
<evidence type="ECO:0000313" key="16">
    <source>
        <dbReference type="Proteomes" id="UP001159042"/>
    </source>
</evidence>
<keyword evidence="9" id="KW-0442">Lipid degradation</keyword>
<evidence type="ECO:0000256" key="9">
    <source>
        <dbReference type="ARBA" id="ARBA00022963"/>
    </source>
</evidence>
<dbReference type="GO" id="GO:0050482">
    <property type="term" value="P:arachidonate secretion"/>
    <property type="evidence" value="ECO:0007669"/>
    <property type="project" value="InterPro"/>
</dbReference>
<organism evidence="15 16">
    <name type="scientific">Exocentrus adspersus</name>
    <dbReference type="NCBI Taxonomy" id="1586481"/>
    <lineage>
        <taxon>Eukaryota</taxon>
        <taxon>Metazoa</taxon>
        <taxon>Ecdysozoa</taxon>
        <taxon>Arthropoda</taxon>
        <taxon>Hexapoda</taxon>
        <taxon>Insecta</taxon>
        <taxon>Pterygota</taxon>
        <taxon>Neoptera</taxon>
        <taxon>Endopterygota</taxon>
        <taxon>Coleoptera</taxon>
        <taxon>Polyphaga</taxon>
        <taxon>Cucujiformia</taxon>
        <taxon>Chrysomeloidea</taxon>
        <taxon>Cerambycidae</taxon>
        <taxon>Lamiinae</taxon>
        <taxon>Acanthocinini</taxon>
        <taxon>Exocentrus</taxon>
    </lineage>
</organism>
<comment type="cofactor">
    <cofactor evidence="1">
        <name>Ca(2+)</name>
        <dbReference type="ChEBI" id="CHEBI:29108"/>
    </cofactor>
</comment>
<dbReference type="EMBL" id="JANEYG010000239">
    <property type="protein sequence ID" value="KAJ8910827.1"/>
    <property type="molecule type" value="Genomic_DNA"/>
</dbReference>
<dbReference type="FunFam" id="1.20.90.10:FF:000002">
    <property type="entry name" value="Phospholipase A2 group III"/>
    <property type="match status" value="1"/>
</dbReference>
<dbReference type="PROSITE" id="PS00118">
    <property type="entry name" value="PA2_HIS"/>
    <property type="match status" value="1"/>
</dbReference>
<evidence type="ECO:0000256" key="8">
    <source>
        <dbReference type="ARBA" id="ARBA00022837"/>
    </source>
</evidence>
<feature type="chain" id="PRO_5043989857" description="Phospholipase A2" evidence="13">
    <location>
        <begin position="20"/>
        <end position="186"/>
    </location>
</feature>
<evidence type="ECO:0000256" key="3">
    <source>
        <dbReference type="ARBA" id="ARBA00013278"/>
    </source>
</evidence>
<dbReference type="GO" id="GO:0016042">
    <property type="term" value="P:lipid catabolic process"/>
    <property type="evidence" value="ECO:0007669"/>
    <property type="project" value="UniProtKB-KW"/>
</dbReference>
<dbReference type="Pfam" id="PF05826">
    <property type="entry name" value="Phospholip_A2_2"/>
    <property type="match status" value="1"/>
</dbReference>
<dbReference type="PANTHER" id="PTHR12253">
    <property type="entry name" value="RH14732P"/>
    <property type="match status" value="1"/>
</dbReference>
<proteinExistence type="predicted"/>
<dbReference type="InterPro" id="IPR016090">
    <property type="entry name" value="PLA2-like_dom"/>
</dbReference>
<evidence type="ECO:0000256" key="13">
    <source>
        <dbReference type="SAM" id="SignalP"/>
    </source>
</evidence>
<dbReference type="GO" id="GO:0004623">
    <property type="term" value="F:phospholipase A2 activity"/>
    <property type="evidence" value="ECO:0007669"/>
    <property type="project" value="UniProtKB-EC"/>
</dbReference>
<keyword evidence="13" id="KW-0732">Signal</keyword>
<evidence type="ECO:0000256" key="2">
    <source>
        <dbReference type="ARBA" id="ARBA00004613"/>
    </source>
</evidence>
<dbReference type="SUPFAM" id="SSF48619">
    <property type="entry name" value="Phospholipase A2, PLA2"/>
    <property type="match status" value="1"/>
</dbReference>
<keyword evidence="16" id="KW-1185">Reference proteome</keyword>
<evidence type="ECO:0000256" key="11">
    <source>
        <dbReference type="ARBA" id="ARBA00023157"/>
    </source>
</evidence>
<keyword evidence="10" id="KW-0443">Lipid metabolism</keyword>